<dbReference type="InterPro" id="IPR001296">
    <property type="entry name" value="Glyco_trans_1"/>
</dbReference>
<dbReference type="GO" id="GO:0016757">
    <property type="term" value="F:glycosyltransferase activity"/>
    <property type="evidence" value="ECO:0007669"/>
    <property type="project" value="InterPro"/>
</dbReference>
<keyword evidence="3" id="KW-1185">Reference proteome</keyword>
<proteinExistence type="predicted"/>
<dbReference type="Pfam" id="PF13692">
    <property type="entry name" value="Glyco_trans_1_4"/>
    <property type="match status" value="1"/>
</dbReference>
<dbReference type="Pfam" id="PF00534">
    <property type="entry name" value="Glycos_transf_1"/>
    <property type="match status" value="1"/>
</dbReference>
<dbReference type="CDD" id="cd03801">
    <property type="entry name" value="GT4_PimA-like"/>
    <property type="match status" value="1"/>
</dbReference>
<dbReference type="Gene3D" id="3.40.50.2000">
    <property type="entry name" value="Glycogen Phosphorylase B"/>
    <property type="match status" value="2"/>
</dbReference>
<accession>A0A564ZHM9</accession>
<name>A0A564ZHM9_9BACT</name>
<protein>
    <submittedName>
        <fullName evidence="2">Glycosyl transferase, group 1</fullName>
    </submittedName>
</protein>
<evidence type="ECO:0000313" key="3">
    <source>
        <dbReference type="Proteomes" id="UP000334340"/>
    </source>
</evidence>
<sequence length="439" mass="49146">MKPLAYIVGTFPTITETFILGEMQALCVQGVTLHLFALRRPIEIAQYAPKTDFGAMMHYGPAFLDRHLWGANLRMLRAYPGRYLKIVGGLLARTAVNPIHCLKALGVFPIAVAFAEVVAESGIEHIHAHWATHPATVAYIISRLLKIPFSFTAHAYDATLIRTMMREKVRRAAFIITCTRLNRRLLTALFPESESKILVNHHGIFLDRFIPNGKQIVQPQAEFRILSCGSLYPRKGFPDLVEACRLLRDKGWKFRCEIIGEGPLRRRLERSIALHHLEEVVSLRGALPQKEVIDSYRAADLFVLSCTTDHLGWDELFSDPLLLLEVGLAAPFRPVTDGIPNVLVEAMAMGIPVVSTNAGAVPELIQDGRTGTLVPERDPRALAAAIDHLLTNPHTRQELAREARETVRRYFDRSKNVGALLTTFTSRLQTNGNRISRCD</sequence>
<dbReference type="Proteomes" id="UP000334340">
    <property type="component" value="Unassembled WGS sequence"/>
</dbReference>
<dbReference type="InterPro" id="IPR050194">
    <property type="entry name" value="Glycosyltransferase_grp1"/>
</dbReference>
<dbReference type="PANTHER" id="PTHR45947">
    <property type="entry name" value="SULFOQUINOVOSYL TRANSFERASE SQD2"/>
    <property type="match status" value="1"/>
</dbReference>
<evidence type="ECO:0000313" key="2">
    <source>
        <dbReference type="EMBL" id="VUZ84850.1"/>
    </source>
</evidence>
<keyword evidence="2" id="KW-0808">Transferase</keyword>
<dbReference type="PANTHER" id="PTHR45947:SF14">
    <property type="entry name" value="SLL1723 PROTEIN"/>
    <property type="match status" value="1"/>
</dbReference>
<gene>
    <name evidence="2" type="ORF">MELA_01225</name>
</gene>
<evidence type="ECO:0000259" key="1">
    <source>
        <dbReference type="Pfam" id="PF00534"/>
    </source>
</evidence>
<feature type="domain" description="Glycosyl transferase family 1" evidence="1">
    <location>
        <begin position="217"/>
        <end position="312"/>
    </location>
</feature>
<dbReference type="EMBL" id="CABIKM010000019">
    <property type="protein sequence ID" value="VUZ84850.1"/>
    <property type="molecule type" value="Genomic_DNA"/>
</dbReference>
<dbReference type="AlphaFoldDB" id="A0A564ZHM9"/>
<organism evidence="2 3">
    <name type="scientific">Candidatus Methylomirabilis lanthanidiphila</name>
    <dbReference type="NCBI Taxonomy" id="2211376"/>
    <lineage>
        <taxon>Bacteria</taxon>
        <taxon>Candidatus Methylomirabilota</taxon>
        <taxon>Candidatus Methylomirabilia</taxon>
        <taxon>Candidatus Methylomirabilales</taxon>
        <taxon>Candidatus Methylomirabilaceae</taxon>
        <taxon>Candidatus Methylomirabilis</taxon>
    </lineage>
</organism>
<reference evidence="2 3" key="1">
    <citation type="submission" date="2019-07" db="EMBL/GenBank/DDBJ databases">
        <authorList>
            <person name="Cremers G."/>
        </authorList>
    </citation>
    <scope>NUCLEOTIDE SEQUENCE [LARGE SCALE GENOMIC DNA]</scope>
</reference>
<dbReference type="SUPFAM" id="SSF53756">
    <property type="entry name" value="UDP-Glycosyltransferase/glycogen phosphorylase"/>
    <property type="match status" value="1"/>
</dbReference>